<dbReference type="PRINTS" id="PR01182">
    <property type="entry name" value="ORNDCRBXLASE"/>
</dbReference>
<dbReference type="Gene3D" id="3.20.20.10">
    <property type="entry name" value="Alanine racemase"/>
    <property type="match status" value="2"/>
</dbReference>
<dbReference type="GO" id="GO:0033387">
    <property type="term" value="P:putrescine biosynthetic process from arginine, via ornithine"/>
    <property type="evidence" value="ECO:0007669"/>
    <property type="project" value="TreeGrafter"/>
</dbReference>
<feature type="non-terminal residue" evidence="3">
    <location>
        <position position="1"/>
    </location>
</feature>
<feature type="non-terminal residue" evidence="3">
    <location>
        <position position="541"/>
    </location>
</feature>
<accession>A0A643BYF0</accession>
<keyword evidence="1" id="KW-0472">Membrane</keyword>
<dbReference type="Pfam" id="PF15108">
    <property type="entry name" value="TMEM37"/>
    <property type="match status" value="1"/>
</dbReference>
<keyword evidence="4" id="KW-1185">Reference proteome</keyword>
<dbReference type="Proteomes" id="UP000437017">
    <property type="component" value="Unassembled WGS sequence"/>
</dbReference>
<dbReference type="InterPro" id="IPR002433">
    <property type="entry name" value="Orn_de-COase"/>
</dbReference>
<evidence type="ECO:0000256" key="1">
    <source>
        <dbReference type="SAM" id="Phobius"/>
    </source>
</evidence>
<dbReference type="PANTHER" id="PTHR11482">
    <property type="entry name" value="ARGININE/DIAMINOPIMELATE/ORNITHINE DECARBOXYLASE"/>
    <property type="match status" value="1"/>
</dbReference>
<dbReference type="OrthoDB" id="9903296at2759"/>
<evidence type="ECO:0000259" key="2">
    <source>
        <dbReference type="Pfam" id="PF02784"/>
    </source>
</evidence>
<dbReference type="GO" id="GO:0016020">
    <property type="term" value="C:membrane"/>
    <property type="evidence" value="ECO:0007669"/>
    <property type="project" value="InterPro"/>
</dbReference>
<keyword evidence="1" id="KW-1133">Transmembrane helix</keyword>
<dbReference type="AlphaFoldDB" id="A0A643BYF0"/>
<feature type="domain" description="Orn/DAP/Arg decarboxylase 2 N-terminal" evidence="2">
    <location>
        <begin position="255"/>
        <end position="326"/>
    </location>
</feature>
<feature type="transmembrane region" description="Helical" evidence="1">
    <location>
        <begin position="76"/>
        <end position="97"/>
    </location>
</feature>
<keyword evidence="1" id="KW-0812">Transmembrane</keyword>
<reference evidence="3 4" key="1">
    <citation type="journal article" date="2019" name="PLoS ONE">
        <title>Genomic analyses reveal an absence of contemporary introgressive admixture between fin whales and blue whales, despite known hybrids.</title>
        <authorList>
            <person name="Westbury M.V."/>
            <person name="Petersen B."/>
            <person name="Lorenzen E.D."/>
        </authorList>
    </citation>
    <scope>NUCLEOTIDE SEQUENCE [LARGE SCALE GENOMIC DNA]</scope>
    <source>
        <strain evidence="3">FinWhale-01</strain>
    </source>
</reference>
<feature type="domain" description="Orn/DAP/Arg decarboxylase 2 N-terminal" evidence="2">
    <location>
        <begin position="435"/>
        <end position="534"/>
    </location>
</feature>
<dbReference type="InterPro" id="IPR029066">
    <property type="entry name" value="PLP-binding_barrel"/>
</dbReference>
<name>A0A643BYF0_BALPH</name>
<evidence type="ECO:0000313" key="3">
    <source>
        <dbReference type="EMBL" id="KAB0392934.1"/>
    </source>
</evidence>
<dbReference type="SUPFAM" id="SSF51419">
    <property type="entry name" value="PLP-binding barrel"/>
    <property type="match status" value="2"/>
</dbReference>
<dbReference type="InterPro" id="IPR022644">
    <property type="entry name" value="De-COase2_N"/>
</dbReference>
<dbReference type="Pfam" id="PF02784">
    <property type="entry name" value="Orn_Arg_deC_N"/>
    <property type="match status" value="2"/>
</dbReference>
<dbReference type="GO" id="GO:0005244">
    <property type="term" value="F:voltage-gated monoatomic ion channel activity"/>
    <property type="evidence" value="ECO:0007669"/>
    <property type="project" value="InterPro"/>
</dbReference>
<dbReference type="GO" id="GO:0005737">
    <property type="term" value="C:cytoplasm"/>
    <property type="evidence" value="ECO:0007669"/>
    <property type="project" value="TreeGrafter"/>
</dbReference>
<feature type="transmembrane region" description="Helical" evidence="1">
    <location>
        <begin position="12"/>
        <end position="31"/>
    </location>
</feature>
<dbReference type="PRINTS" id="PR01179">
    <property type="entry name" value="ODADCRBXLASE"/>
</dbReference>
<dbReference type="EMBL" id="SGJD01003438">
    <property type="protein sequence ID" value="KAB0392934.1"/>
    <property type="molecule type" value="Genomic_DNA"/>
</dbReference>
<organism evidence="3 4">
    <name type="scientific">Balaenoptera physalus</name>
    <name type="common">Fin whale</name>
    <name type="synonym">Balaena physalus</name>
    <dbReference type="NCBI Taxonomy" id="9770"/>
    <lineage>
        <taxon>Eukaryota</taxon>
        <taxon>Metazoa</taxon>
        <taxon>Chordata</taxon>
        <taxon>Craniata</taxon>
        <taxon>Vertebrata</taxon>
        <taxon>Euteleostomi</taxon>
        <taxon>Mammalia</taxon>
        <taxon>Eutheria</taxon>
        <taxon>Laurasiatheria</taxon>
        <taxon>Artiodactyla</taxon>
        <taxon>Whippomorpha</taxon>
        <taxon>Cetacea</taxon>
        <taxon>Mysticeti</taxon>
        <taxon>Balaenopteridae</taxon>
        <taxon>Balaenoptera</taxon>
    </lineage>
</organism>
<protein>
    <recommendedName>
        <fullName evidence="2">Orn/DAP/Arg decarboxylase 2 N-terminal domain-containing protein</fullName>
    </recommendedName>
</protein>
<sequence>RPHRSFSESFIRALIILCAPLSVVLSSISIWDDHWLLADNCLFRLWCFCTASNQTGLHYLQDLSQAHMPRLASGMAVAHSVATLAVGVAILVLELLMVSQVNQVTLIGLTLMFWGKFMASFLFLLNAINSITHFNSVTHPSKKSHLASTHTYSLSSLEPGLVRSFHLTTRNSQYPTATIIITILITITPTITISTITTTIIPISTVTIITITLKIYDGENYVVSRPFAGDVFLLDKDVVDCRDPFTVADLGVLASCHRAFLQALPRVPPFCAVKCNSSPWVLRVLATLGTSFDCASQVELEQVLGLGMAPSCIIYAYPCKAVPHIEWPLAMRNLPWTYGAQRVDCGNGCHPEKLEEPNDPTQTRLSHGRIAEHQIPHLQNLGTSALTVEPEAPAPNPRTGLKGAAVYRECPGFLLLQNALNRANVHQAEDCRDPFMVTDLGMLASAIRLVLRLWTQDSESILPLSAKFGASLEVCEHMLKSARDLGLAVVGTRCKTPHSFTQAITNCRCMFEMGCGVSHDMSLLDIGGGFPGEKGSDSKFE</sequence>
<dbReference type="InterPro" id="IPR000183">
    <property type="entry name" value="Orn/DAP/Arg_de-COase"/>
</dbReference>
<feature type="transmembrane region" description="Helical" evidence="1">
    <location>
        <begin position="104"/>
        <end position="125"/>
    </location>
</feature>
<comment type="caution">
    <text evidence="3">The sequence shown here is derived from an EMBL/GenBank/DDBJ whole genome shotgun (WGS) entry which is preliminary data.</text>
</comment>
<evidence type="ECO:0000313" key="4">
    <source>
        <dbReference type="Proteomes" id="UP000437017"/>
    </source>
</evidence>
<dbReference type="PANTHER" id="PTHR11482:SF57">
    <property type="entry name" value="GENE MODEL 853, (NCBI)"/>
    <property type="match status" value="1"/>
</dbReference>
<dbReference type="GO" id="GO:0003824">
    <property type="term" value="F:catalytic activity"/>
    <property type="evidence" value="ECO:0007669"/>
    <property type="project" value="InterPro"/>
</dbReference>
<dbReference type="GO" id="GO:0005262">
    <property type="term" value="F:calcium channel activity"/>
    <property type="evidence" value="ECO:0007669"/>
    <property type="project" value="InterPro"/>
</dbReference>
<gene>
    <name evidence="3" type="ORF">E2I00_012254</name>
</gene>
<dbReference type="InterPro" id="IPR029372">
    <property type="entry name" value="Tmem37"/>
</dbReference>
<proteinExistence type="predicted"/>